<organism evidence="1 2">
    <name type="scientific">Microcystis aeruginosa TAIHU98</name>
    <dbReference type="NCBI Taxonomy" id="1134457"/>
    <lineage>
        <taxon>Bacteria</taxon>
        <taxon>Bacillati</taxon>
        <taxon>Cyanobacteriota</taxon>
        <taxon>Cyanophyceae</taxon>
        <taxon>Oscillatoriophycideae</taxon>
        <taxon>Chroococcales</taxon>
        <taxon>Microcystaceae</taxon>
        <taxon>Microcystis</taxon>
    </lineage>
</organism>
<dbReference type="Proteomes" id="UP000010932">
    <property type="component" value="Unassembled WGS sequence"/>
</dbReference>
<protein>
    <submittedName>
        <fullName evidence="1">Uncharacterized protein</fullName>
    </submittedName>
</protein>
<name>L7EB38_MICAE</name>
<gene>
    <name evidence="1" type="ORF">O53_497</name>
</gene>
<dbReference type="EMBL" id="ANKQ01000001">
    <property type="protein sequence ID" value="ELP55898.1"/>
    <property type="molecule type" value="Genomic_DNA"/>
</dbReference>
<reference evidence="1 2" key="1">
    <citation type="journal article" date="2013" name="Genome Announc.">
        <title>Whole-Genome Sequence of Microcystis aeruginosa TAIHU98, a Nontoxic Bloom-Forming Strain Isolated from Taihu Lake, China.</title>
        <authorList>
            <person name="Yang C."/>
            <person name="Zhang W."/>
            <person name="Ren M."/>
            <person name="Song L."/>
            <person name="Li T."/>
            <person name="Zhao J."/>
        </authorList>
    </citation>
    <scope>NUCLEOTIDE SEQUENCE [LARGE SCALE GENOMIC DNA]</scope>
    <source>
        <strain evidence="1 2">TAIHU98</strain>
    </source>
</reference>
<sequence length="38" mass="4492">MKNPLPSPHCCDKKQLSPDSDRKRFVVLRFVLCKVQDY</sequence>
<dbReference type="AlphaFoldDB" id="L7EB38"/>
<accession>L7EB38</accession>
<evidence type="ECO:0000313" key="2">
    <source>
        <dbReference type="Proteomes" id="UP000010932"/>
    </source>
</evidence>
<proteinExistence type="predicted"/>
<comment type="caution">
    <text evidence="1">The sequence shown here is derived from an EMBL/GenBank/DDBJ whole genome shotgun (WGS) entry which is preliminary data.</text>
</comment>
<evidence type="ECO:0000313" key="1">
    <source>
        <dbReference type="EMBL" id="ELP55898.1"/>
    </source>
</evidence>